<dbReference type="Proteomes" id="UP000287447">
    <property type="component" value="Unassembled WGS sequence"/>
</dbReference>
<accession>A0A3S3UPR6</accession>
<dbReference type="EMBL" id="SADE01000002">
    <property type="protein sequence ID" value="RVU36885.1"/>
    <property type="molecule type" value="Genomic_DNA"/>
</dbReference>
<feature type="domain" description="DUF1285" evidence="2">
    <location>
        <begin position="88"/>
        <end position="190"/>
    </location>
</feature>
<evidence type="ECO:0000313" key="3">
    <source>
        <dbReference type="EMBL" id="RVU36885.1"/>
    </source>
</evidence>
<dbReference type="Pfam" id="PF21028">
    <property type="entry name" value="DUF1285_C"/>
    <property type="match status" value="1"/>
</dbReference>
<dbReference type="OrthoDB" id="3078366at2"/>
<dbReference type="Gene3D" id="3.10.540.10">
    <property type="entry name" value="duf1285 like domain"/>
    <property type="match status" value="1"/>
</dbReference>
<dbReference type="InterPro" id="IPR023361">
    <property type="entry name" value="DUF1285_beta_roll_sf"/>
</dbReference>
<organism evidence="3 4">
    <name type="scientific">Hwanghaeella grinnelliae</name>
    <dbReference type="NCBI Taxonomy" id="2500179"/>
    <lineage>
        <taxon>Bacteria</taxon>
        <taxon>Pseudomonadati</taxon>
        <taxon>Pseudomonadota</taxon>
        <taxon>Alphaproteobacteria</taxon>
        <taxon>Rhodospirillales</taxon>
        <taxon>Rhodospirillaceae</taxon>
        <taxon>Hwanghaeella</taxon>
    </lineage>
</organism>
<evidence type="ECO:0000259" key="2">
    <source>
        <dbReference type="Pfam" id="PF21028"/>
    </source>
</evidence>
<dbReference type="Pfam" id="PF06938">
    <property type="entry name" value="DUF1285_N"/>
    <property type="match status" value="1"/>
</dbReference>
<reference evidence="4" key="1">
    <citation type="submission" date="2019-01" db="EMBL/GenBank/DDBJ databases">
        <title>Gri0909 isolated from a small marine red alga.</title>
        <authorList>
            <person name="Kim J."/>
            <person name="Jeong S.E."/>
            <person name="Jeon C.O."/>
        </authorList>
    </citation>
    <scope>NUCLEOTIDE SEQUENCE [LARGE SCALE GENOMIC DNA]</scope>
    <source>
        <strain evidence="4">Gri0909</strain>
    </source>
</reference>
<evidence type="ECO:0000313" key="4">
    <source>
        <dbReference type="Proteomes" id="UP000287447"/>
    </source>
</evidence>
<sequence length="194" mass="21696">MSTQASTPSRLADLIEKGGALSGFPWPEESGDYDMRIGRDGTWYYRGEPIGRKRLCQLFSTILQRDADGGYWLVTPVERGRITVDDAPFVAVEMSIGEGHGEGRKGEDRGQVLSFRTNLDHWVTADADHRISVVHDPDTGEPSPYIRFRDRLDALISRSVFYELADLAEEVETADGQRLVVRSGDEYFDLGPAE</sequence>
<name>A0A3S3UPR6_9PROT</name>
<dbReference type="InterPro" id="IPR048342">
    <property type="entry name" value="DUF1285_C"/>
</dbReference>
<dbReference type="InterPro" id="IPR048341">
    <property type="entry name" value="DUF1285_N"/>
</dbReference>
<comment type="caution">
    <text evidence="3">The sequence shown here is derived from an EMBL/GenBank/DDBJ whole genome shotgun (WGS) entry which is preliminary data.</text>
</comment>
<proteinExistence type="predicted"/>
<evidence type="ECO:0000259" key="1">
    <source>
        <dbReference type="Pfam" id="PF06938"/>
    </source>
</evidence>
<protein>
    <submittedName>
        <fullName evidence="3">DUF1285 domain-containing protein</fullName>
    </submittedName>
</protein>
<dbReference type="AlphaFoldDB" id="A0A3S3UPR6"/>
<dbReference type="InterPro" id="IPR010707">
    <property type="entry name" value="DUF1285"/>
</dbReference>
<dbReference type="Gene3D" id="2.30.270.10">
    <property type="entry name" value="duf1285 protein"/>
    <property type="match status" value="1"/>
</dbReference>
<dbReference type="PIRSF" id="PIRSF029557">
    <property type="entry name" value="UCP029557"/>
    <property type="match status" value="1"/>
</dbReference>
<keyword evidence="4" id="KW-1185">Reference proteome</keyword>
<feature type="domain" description="DUF1285" evidence="1">
    <location>
        <begin position="27"/>
        <end position="87"/>
    </location>
</feature>
<gene>
    <name evidence="3" type="ORF">EOI86_11535</name>
</gene>